<dbReference type="Proteomes" id="UP001152562">
    <property type="component" value="Unassembled WGS sequence"/>
</dbReference>
<sequence length="198" mass="22320">MQVGLGNPDKIVQRRPCRLAPSERAVVLEIIADFPIREFVHIFGTPKRIISDQVTSFSGSNFQNLCNEWSIEIHEVTSGVSRDNGQDPRRLNFLTVDANQGNNEDSLIEMRDLAKSRMDEQATKVAGGLKAKSVCPSSLKPTMLRHDWTESCIALSEYFESYYALRRWRIESSVALSRKKTTPISSLKAATLYADQKL</sequence>
<proteinExistence type="predicted"/>
<dbReference type="EMBL" id="CALOZG010000075">
    <property type="protein sequence ID" value="CAH4036429.1"/>
    <property type="molecule type" value="Genomic_DNA"/>
</dbReference>
<dbReference type="SUPFAM" id="SSF53098">
    <property type="entry name" value="Ribonuclease H-like"/>
    <property type="match status" value="1"/>
</dbReference>
<evidence type="ECO:0008006" key="3">
    <source>
        <dbReference type="Google" id="ProtNLM"/>
    </source>
</evidence>
<dbReference type="Gene3D" id="3.30.420.10">
    <property type="entry name" value="Ribonuclease H-like superfamily/Ribonuclease H"/>
    <property type="match status" value="1"/>
</dbReference>
<evidence type="ECO:0000313" key="1">
    <source>
        <dbReference type="EMBL" id="CAH4036429.1"/>
    </source>
</evidence>
<keyword evidence="2" id="KW-1185">Reference proteome</keyword>
<gene>
    <name evidence="1" type="ORF">PIBRA_LOCUS12227</name>
</gene>
<organism evidence="1 2">
    <name type="scientific">Pieris brassicae</name>
    <name type="common">White butterfly</name>
    <name type="synonym">Large white butterfly</name>
    <dbReference type="NCBI Taxonomy" id="7116"/>
    <lineage>
        <taxon>Eukaryota</taxon>
        <taxon>Metazoa</taxon>
        <taxon>Ecdysozoa</taxon>
        <taxon>Arthropoda</taxon>
        <taxon>Hexapoda</taxon>
        <taxon>Insecta</taxon>
        <taxon>Pterygota</taxon>
        <taxon>Neoptera</taxon>
        <taxon>Endopterygota</taxon>
        <taxon>Lepidoptera</taxon>
        <taxon>Glossata</taxon>
        <taxon>Ditrysia</taxon>
        <taxon>Papilionoidea</taxon>
        <taxon>Pieridae</taxon>
        <taxon>Pierinae</taxon>
        <taxon>Pieris</taxon>
    </lineage>
</organism>
<dbReference type="InterPro" id="IPR012337">
    <property type="entry name" value="RNaseH-like_sf"/>
</dbReference>
<protein>
    <recommendedName>
        <fullName evidence="3">Integrase catalytic domain-containing protein</fullName>
    </recommendedName>
</protein>
<dbReference type="InterPro" id="IPR036397">
    <property type="entry name" value="RNaseH_sf"/>
</dbReference>
<reference evidence="1" key="1">
    <citation type="submission" date="2022-05" db="EMBL/GenBank/DDBJ databases">
        <authorList>
            <person name="Okamura Y."/>
        </authorList>
    </citation>
    <scope>NUCLEOTIDE SEQUENCE</scope>
</reference>
<evidence type="ECO:0000313" key="2">
    <source>
        <dbReference type="Proteomes" id="UP001152562"/>
    </source>
</evidence>
<accession>A0A9P0XIK3</accession>
<dbReference type="GO" id="GO:0003676">
    <property type="term" value="F:nucleic acid binding"/>
    <property type="evidence" value="ECO:0007669"/>
    <property type="project" value="InterPro"/>
</dbReference>
<name>A0A9P0XIK3_PIEBR</name>
<dbReference type="AlphaFoldDB" id="A0A9P0XIK3"/>
<comment type="caution">
    <text evidence="1">The sequence shown here is derived from an EMBL/GenBank/DDBJ whole genome shotgun (WGS) entry which is preliminary data.</text>
</comment>